<keyword evidence="2" id="KW-1185">Reference proteome</keyword>
<dbReference type="AlphaFoldDB" id="A0A0X8X6I8"/>
<dbReference type="KEGG" id="mgot:MgSA37_04130"/>
<reference evidence="1 2" key="1">
    <citation type="submission" date="2015-12" db="EMBL/GenBank/DDBJ databases">
        <title>Genome sequence of Mucilaginibacter gotjawali.</title>
        <authorList>
            <person name="Lee J.S."/>
            <person name="Lee K.C."/>
            <person name="Kim K.K."/>
            <person name="Lee B.W."/>
        </authorList>
    </citation>
    <scope>NUCLEOTIDE SEQUENCE [LARGE SCALE GENOMIC DNA]</scope>
    <source>
        <strain evidence="1 2">SA3-7</strain>
    </source>
</reference>
<gene>
    <name evidence="1" type="ORF">MgSA37_04130</name>
</gene>
<name>A0A0X8X6I8_9SPHI</name>
<evidence type="ECO:0000313" key="1">
    <source>
        <dbReference type="EMBL" id="BAU55938.1"/>
    </source>
</evidence>
<protein>
    <submittedName>
        <fullName evidence="1">Uncharacterized protein</fullName>
    </submittedName>
</protein>
<accession>A0A0X8X6I8</accession>
<evidence type="ECO:0000313" key="2">
    <source>
        <dbReference type="Proteomes" id="UP000218263"/>
    </source>
</evidence>
<dbReference type="Proteomes" id="UP000218263">
    <property type="component" value="Chromosome"/>
</dbReference>
<dbReference type="EMBL" id="AP017313">
    <property type="protein sequence ID" value="BAU55938.1"/>
    <property type="molecule type" value="Genomic_DNA"/>
</dbReference>
<organism evidence="1 2">
    <name type="scientific">Mucilaginibacter gotjawali</name>
    <dbReference type="NCBI Taxonomy" id="1550579"/>
    <lineage>
        <taxon>Bacteria</taxon>
        <taxon>Pseudomonadati</taxon>
        <taxon>Bacteroidota</taxon>
        <taxon>Sphingobacteriia</taxon>
        <taxon>Sphingobacteriales</taxon>
        <taxon>Sphingobacteriaceae</taxon>
        <taxon>Mucilaginibacter</taxon>
    </lineage>
</organism>
<sequence>MSNTCNTLQKTNKFLIINYLNEDKFFFIDKNLSALLKFLRRSGNSNIPPNLKQAASIGE</sequence>
<proteinExistence type="predicted"/>